<dbReference type="InterPro" id="IPR029063">
    <property type="entry name" value="SAM-dependent_MTases_sf"/>
</dbReference>
<proteinExistence type="predicted"/>
<evidence type="ECO:0008006" key="2">
    <source>
        <dbReference type="Google" id="ProtNLM"/>
    </source>
</evidence>
<name>X1UK54_9ZZZZ</name>
<evidence type="ECO:0000313" key="1">
    <source>
        <dbReference type="EMBL" id="GAJ17838.1"/>
    </source>
</evidence>
<dbReference type="SUPFAM" id="SSF53335">
    <property type="entry name" value="S-adenosyl-L-methionine-dependent methyltransferases"/>
    <property type="match status" value="1"/>
</dbReference>
<comment type="caution">
    <text evidence="1">The sequence shown here is derived from an EMBL/GenBank/DDBJ whole genome shotgun (WGS) entry which is preliminary data.</text>
</comment>
<organism evidence="1">
    <name type="scientific">marine sediment metagenome</name>
    <dbReference type="NCBI Taxonomy" id="412755"/>
    <lineage>
        <taxon>unclassified sequences</taxon>
        <taxon>metagenomes</taxon>
        <taxon>ecological metagenomes</taxon>
    </lineage>
</organism>
<sequence>IMTNISMVLTDGGYLAIMFNSRDDKSWGYLSKSIMAESSIKYYGCFPMIYSAGSVVQDNRSGSLKHDYILIYQKSSSSGENTPLPTEITTIPGWSDDFPKKVEG</sequence>
<gene>
    <name evidence="1" type="ORF">S12H4_58191</name>
</gene>
<accession>X1UK54</accession>
<reference evidence="1" key="1">
    <citation type="journal article" date="2014" name="Front. Microbiol.">
        <title>High frequency of phylogenetically diverse reductive dehalogenase-homologous genes in deep subseafloor sedimentary metagenomes.</title>
        <authorList>
            <person name="Kawai M."/>
            <person name="Futagami T."/>
            <person name="Toyoda A."/>
            <person name="Takaki Y."/>
            <person name="Nishi S."/>
            <person name="Hori S."/>
            <person name="Arai W."/>
            <person name="Tsubouchi T."/>
            <person name="Morono Y."/>
            <person name="Uchiyama I."/>
            <person name="Ito T."/>
            <person name="Fujiyama A."/>
            <person name="Inagaki F."/>
            <person name="Takami H."/>
        </authorList>
    </citation>
    <scope>NUCLEOTIDE SEQUENCE</scope>
    <source>
        <strain evidence="1">Expedition CK06-06</strain>
    </source>
</reference>
<dbReference type="AlphaFoldDB" id="X1UK54"/>
<feature type="non-terminal residue" evidence="1">
    <location>
        <position position="1"/>
    </location>
</feature>
<dbReference type="EMBL" id="BARW01037753">
    <property type="protein sequence ID" value="GAJ17838.1"/>
    <property type="molecule type" value="Genomic_DNA"/>
</dbReference>
<protein>
    <recommendedName>
        <fullName evidence="2">DNA methylase N-4/N-6 domain-containing protein</fullName>
    </recommendedName>
</protein>